<accession>A0A6P7KV89</accession>
<evidence type="ECO:0000313" key="3">
    <source>
        <dbReference type="RefSeq" id="XP_055365254.1"/>
    </source>
</evidence>
<evidence type="ECO:0000313" key="1">
    <source>
        <dbReference type="Proteomes" id="UP000515150"/>
    </source>
</evidence>
<dbReference type="SUPFAM" id="SSF50249">
    <property type="entry name" value="Nucleic acid-binding proteins"/>
    <property type="match status" value="1"/>
</dbReference>
<reference evidence="2 3" key="1">
    <citation type="submission" date="2025-04" db="UniProtKB">
        <authorList>
            <consortium name="RefSeq"/>
        </authorList>
    </citation>
    <scope>IDENTIFICATION</scope>
</reference>
<dbReference type="OrthoDB" id="8988130at2759"/>
<evidence type="ECO:0000313" key="6">
    <source>
        <dbReference type="RefSeq" id="XP_055365257.1"/>
    </source>
</evidence>
<dbReference type="RefSeq" id="XP_055365254.1">
    <property type="nucleotide sequence ID" value="XM_055509279.1"/>
</dbReference>
<dbReference type="InterPro" id="IPR012340">
    <property type="entry name" value="NA-bd_OB-fold"/>
</dbReference>
<dbReference type="InParanoid" id="A0A6P7KV89"/>
<dbReference type="RefSeq" id="XP_055365255.1">
    <property type="nucleotide sequence ID" value="XM_055509280.1"/>
</dbReference>
<proteinExistence type="predicted"/>
<gene>
    <name evidence="2 3 4 5 6" type="primary">LOC114843704</name>
</gene>
<dbReference type="GeneID" id="114843704"/>
<dbReference type="RefSeq" id="XP_055365256.1">
    <property type="nucleotide sequence ID" value="XM_055509281.1"/>
</dbReference>
<dbReference type="AlphaFoldDB" id="A0A6P7KV89"/>
<organism evidence="1 2">
    <name type="scientific">Betta splendens</name>
    <name type="common">Siamese fighting fish</name>
    <dbReference type="NCBI Taxonomy" id="158456"/>
    <lineage>
        <taxon>Eukaryota</taxon>
        <taxon>Metazoa</taxon>
        <taxon>Chordata</taxon>
        <taxon>Craniata</taxon>
        <taxon>Vertebrata</taxon>
        <taxon>Euteleostomi</taxon>
        <taxon>Actinopterygii</taxon>
        <taxon>Neopterygii</taxon>
        <taxon>Teleostei</taxon>
        <taxon>Neoteleostei</taxon>
        <taxon>Acanthomorphata</taxon>
        <taxon>Anabantaria</taxon>
        <taxon>Anabantiformes</taxon>
        <taxon>Anabantoidei</taxon>
        <taxon>Osphronemidae</taxon>
        <taxon>Betta</taxon>
    </lineage>
</organism>
<evidence type="ECO:0000313" key="2">
    <source>
        <dbReference type="RefSeq" id="XP_028986351.2"/>
    </source>
</evidence>
<keyword evidence="1" id="KW-1185">Reference proteome</keyword>
<dbReference type="RefSeq" id="XP_028986351.2">
    <property type="nucleotide sequence ID" value="XM_029130518.3"/>
</dbReference>
<protein>
    <submittedName>
        <fullName evidence="2 3">Uncharacterized protein LOC114843704</fullName>
    </submittedName>
</protein>
<sequence length="285" mass="32156">MSSRRQSDMVQVTCVAIKEWTKILRFRFTPAPEASCTQHQRDAIFWDGERLLRTTELGPQGNLTKIKEGETYFLKGCRVTESGFLNLMRDSKIYLSSKMDVPQAAVEEGRAKLFPMSPHISFEDLQNPPTIFSVCGKVVKMSQILCKGDNLPLKEITITNPKGEEAQLSMWRECALQKLEINKQYNFTHLKMKHFSSYGRKCCSTSYTQITAAKTEDEVDITVKGVGEDDESVFLLTELGTEVIVPKGLWKGEMSHLSKLLPLSVHVIMEEGKVVKVDGLPTSEE</sequence>
<evidence type="ECO:0000313" key="4">
    <source>
        <dbReference type="RefSeq" id="XP_055365255.1"/>
    </source>
</evidence>
<dbReference type="Proteomes" id="UP000515150">
    <property type="component" value="Chromosome 5"/>
</dbReference>
<evidence type="ECO:0000313" key="5">
    <source>
        <dbReference type="RefSeq" id="XP_055365256.1"/>
    </source>
</evidence>
<dbReference type="RefSeq" id="XP_055365257.1">
    <property type="nucleotide sequence ID" value="XM_055509282.1"/>
</dbReference>
<dbReference type="KEGG" id="bspl:114843704"/>
<name>A0A6P7KV89_BETSP</name>